<dbReference type="Gene3D" id="3.40.1420.30">
    <property type="match status" value="1"/>
</dbReference>
<reference evidence="2 3" key="1">
    <citation type="submission" date="2018-06" db="EMBL/GenBank/DDBJ databases">
        <authorList>
            <consortium name="Pathogen Informatics"/>
            <person name="Doyle S."/>
        </authorList>
    </citation>
    <scope>NUCLEOTIDE SEQUENCE [LARGE SCALE GENOMIC DNA]</scope>
    <source>
        <strain evidence="2 3">NCTC12858</strain>
    </source>
</reference>
<protein>
    <submittedName>
        <fullName evidence="2">Protein of uncharacterized function (DUF2874)</fullName>
    </submittedName>
</protein>
<accession>A0A2X4PNZ7</accession>
<dbReference type="SUPFAM" id="SSF160574">
    <property type="entry name" value="BT0923-like"/>
    <property type="match status" value="1"/>
</dbReference>
<dbReference type="AlphaFoldDB" id="A0A2X4PNZ7"/>
<evidence type="ECO:0000313" key="3">
    <source>
        <dbReference type="Proteomes" id="UP000249300"/>
    </source>
</evidence>
<evidence type="ECO:0000259" key="1">
    <source>
        <dbReference type="Pfam" id="PF11396"/>
    </source>
</evidence>
<dbReference type="Proteomes" id="UP000249300">
    <property type="component" value="Chromosome 1"/>
</dbReference>
<dbReference type="Pfam" id="PF11396">
    <property type="entry name" value="PepSY_like"/>
    <property type="match status" value="1"/>
</dbReference>
<sequence>MIRRVVFVLVFVASVFLVARAEDKPIRFDQLPKQAQEFVHKHFKGTDVSLVMMDNEVFSTSYEVRMRNGVSVDFDKFGRWTEIDGNTVMLPVSVIPSKINVFVNTKHPDSKVVKISRDRRHYEVELDNTLELIFDLKTMKFKRYDN</sequence>
<dbReference type="KEGG" id="pcre:NCTC12858_01456"/>
<dbReference type="RefSeq" id="WP_023937709.1">
    <property type="nucleotide sequence ID" value="NZ_FUXH01000011.1"/>
</dbReference>
<dbReference type="OrthoDB" id="710080at2"/>
<dbReference type="InterPro" id="IPR021533">
    <property type="entry name" value="PepSY-like"/>
</dbReference>
<dbReference type="EMBL" id="LS483447">
    <property type="protein sequence ID" value="SQH73593.1"/>
    <property type="molecule type" value="Genomic_DNA"/>
</dbReference>
<feature type="domain" description="Putative beta-lactamase-inhibitor-like PepSY-like" evidence="1">
    <location>
        <begin position="61"/>
        <end position="137"/>
    </location>
</feature>
<gene>
    <name evidence="2" type="ORF">NCTC12858_01456</name>
</gene>
<organism evidence="2 3">
    <name type="scientific">Porphyromonas crevioricanis</name>
    <dbReference type="NCBI Taxonomy" id="393921"/>
    <lineage>
        <taxon>Bacteria</taxon>
        <taxon>Pseudomonadati</taxon>
        <taxon>Bacteroidota</taxon>
        <taxon>Bacteroidia</taxon>
        <taxon>Bacteroidales</taxon>
        <taxon>Porphyromonadaceae</taxon>
        <taxon>Porphyromonas</taxon>
    </lineage>
</organism>
<proteinExistence type="predicted"/>
<name>A0A2X4PNZ7_9PORP</name>
<evidence type="ECO:0000313" key="2">
    <source>
        <dbReference type="EMBL" id="SQH73593.1"/>
    </source>
</evidence>
<keyword evidence="3" id="KW-1185">Reference proteome</keyword>